<evidence type="ECO:0000313" key="1">
    <source>
        <dbReference type="EMBL" id="MBW86431.1"/>
    </source>
</evidence>
<protein>
    <submittedName>
        <fullName evidence="1">Uncharacterized protein</fullName>
    </submittedName>
</protein>
<dbReference type="EMBL" id="GGEC01005948">
    <property type="protein sequence ID" value="MBW86431.1"/>
    <property type="molecule type" value="Transcribed_RNA"/>
</dbReference>
<reference evidence="1" key="1">
    <citation type="submission" date="2018-02" db="EMBL/GenBank/DDBJ databases">
        <title>Rhizophora mucronata_Transcriptome.</title>
        <authorList>
            <person name="Meera S.P."/>
            <person name="Sreeshan A."/>
            <person name="Augustine A."/>
        </authorList>
    </citation>
    <scope>NUCLEOTIDE SEQUENCE</scope>
    <source>
        <tissue evidence="1">Leaf</tissue>
    </source>
</reference>
<organism evidence="1">
    <name type="scientific">Rhizophora mucronata</name>
    <name type="common">Asiatic mangrove</name>
    <dbReference type="NCBI Taxonomy" id="61149"/>
    <lineage>
        <taxon>Eukaryota</taxon>
        <taxon>Viridiplantae</taxon>
        <taxon>Streptophyta</taxon>
        <taxon>Embryophyta</taxon>
        <taxon>Tracheophyta</taxon>
        <taxon>Spermatophyta</taxon>
        <taxon>Magnoliopsida</taxon>
        <taxon>eudicotyledons</taxon>
        <taxon>Gunneridae</taxon>
        <taxon>Pentapetalae</taxon>
        <taxon>rosids</taxon>
        <taxon>fabids</taxon>
        <taxon>Malpighiales</taxon>
        <taxon>Rhizophoraceae</taxon>
        <taxon>Rhizophora</taxon>
    </lineage>
</organism>
<sequence>MDLVPNGCFHLGLRVKHWQLDGLRTGLSDSTKHIWMHFLVSLIIQRMLI</sequence>
<dbReference type="AlphaFoldDB" id="A0A2P2IYZ5"/>
<accession>A0A2P2IYZ5</accession>
<name>A0A2P2IYZ5_RHIMU</name>
<proteinExistence type="predicted"/>